<evidence type="ECO:0000313" key="12">
    <source>
        <dbReference type="RefSeq" id="XP_014661545.1"/>
    </source>
</evidence>
<dbReference type="RefSeq" id="XP_014661545.1">
    <property type="nucleotide sequence ID" value="XM_014806059.1"/>
</dbReference>
<keyword evidence="11" id="KW-1185">Reference proteome</keyword>
<evidence type="ECO:0000256" key="1">
    <source>
        <dbReference type="ARBA" id="ARBA00004323"/>
    </source>
</evidence>
<name>A0ABM1DNM4_PRICU</name>
<dbReference type="PANTHER" id="PTHR11214:SF3">
    <property type="entry name" value="BETA-1,3-GALACTOSYLTRANSFERASE 6"/>
    <property type="match status" value="1"/>
</dbReference>
<dbReference type="InterPro" id="IPR002659">
    <property type="entry name" value="Glyco_trans_31"/>
</dbReference>
<evidence type="ECO:0000313" key="11">
    <source>
        <dbReference type="Proteomes" id="UP000695022"/>
    </source>
</evidence>
<evidence type="ECO:0000256" key="7">
    <source>
        <dbReference type="ARBA" id="ARBA00022989"/>
    </source>
</evidence>
<gene>
    <name evidence="12" type="primary">LOC106804738</name>
</gene>
<keyword evidence="3 10" id="KW-0328">Glycosyltransferase</keyword>
<keyword evidence="8 10" id="KW-0333">Golgi apparatus</keyword>
<comment type="similarity">
    <text evidence="2 10">Belongs to the glycosyltransferase 31 family.</text>
</comment>
<keyword evidence="4" id="KW-0808">Transferase</keyword>
<comment type="subcellular location">
    <subcellularLocation>
        <location evidence="1 10">Golgi apparatus membrane</location>
        <topology evidence="1 10">Single-pass type II membrane protein</topology>
    </subcellularLocation>
</comment>
<dbReference type="Proteomes" id="UP000695022">
    <property type="component" value="Unplaced"/>
</dbReference>
<evidence type="ECO:0000256" key="2">
    <source>
        <dbReference type="ARBA" id="ARBA00008661"/>
    </source>
</evidence>
<keyword evidence="6" id="KW-0735">Signal-anchor</keyword>
<keyword evidence="5" id="KW-0812">Transmembrane</keyword>
<evidence type="ECO:0000256" key="10">
    <source>
        <dbReference type="RuleBase" id="RU363063"/>
    </source>
</evidence>
<dbReference type="EC" id="2.4.1.-" evidence="10"/>
<organism evidence="11 12">
    <name type="scientific">Priapulus caudatus</name>
    <name type="common">Priapulid worm</name>
    <dbReference type="NCBI Taxonomy" id="37621"/>
    <lineage>
        <taxon>Eukaryota</taxon>
        <taxon>Metazoa</taxon>
        <taxon>Ecdysozoa</taxon>
        <taxon>Scalidophora</taxon>
        <taxon>Priapulida</taxon>
        <taxon>Priapulimorpha</taxon>
        <taxon>Priapulimorphida</taxon>
        <taxon>Priapulidae</taxon>
        <taxon>Priapulus</taxon>
    </lineage>
</organism>
<dbReference type="PANTHER" id="PTHR11214">
    <property type="entry name" value="BETA-1,3-N-ACETYLGLUCOSAMINYLTRANSFERASE"/>
    <property type="match status" value="1"/>
</dbReference>
<dbReference type="GeneID" id="106804738"/>
<proteinExistence type="inferred from homology"/>
<keyword evidence="9" id="KW-0472">Membrane</keyword>
<evidence type="ECO:0000256" key="8">
    <source>
        <dbReference type="ARBA" id="ARBA00023034"/>
    </source>
</evidence>
<evidence type="ECO:0000256" key="3">
    <source>
        <dbReference type="ARBA" id="ARBA00022676"/>
    </source>
</evidence>
<keyword evidence="7" id="KW-1133">Transmembrane helix</keyword>
<evidence type="ECO:0000256" key="5">
    <source>
        <dbReference type="ARBA" id="ARBA00022692"/>
    </source>
</evidence>
<dbReference type="Pfam" id="PF01762">
    <property type="entry name" value="Galactosyl_T"/>
    <property type="match status" value="1"/>
</dbReference>
<evidence type="ECO:0000256" key="9">
    <source>
        <dbReference type="ARBA" id="ARBA00023136"/>
    </source>
</evidence>
<evidence type="ECO:0000256" key="4">
    <source>
        <dbReference type="ARBA" id="ARBA00022679"/>
    </source>
</evidence>
<protein>
    <recommendedName>
        <fullName evidence="10">Hexosyltransferase</fullName>
        <ecNumber evidence="10">2.4.1.-</ecNumber>
    </recommendedName>
</protein>
<reference evidence="12" key="1">
    <citation type="submission" date="2025-08" db="UniProtKB">
        <authorList>
            <consortium name="RefSeq"/>
        </authorList>
    </citation>
    <scope>IDENTIFICATION</scope>
</reference>
<sequence length="431" mass="48190">MMSRGKHKRWMMAMGSRCGLPLPLVLLIVTSFLIYIVQLPYMMHSSRSTRQLLSIELRNVRARRSARWIGAIPVSIRNTSYDTPKMALSSPANSSSGAAPSKMQTSPVKITSLYANVARRQGASQSSTRAPPSQDAGDGFSIDGHTYPFILTAEHACGGGATGARLEFVTMIISGSANFLDRKTVRETWAKPRDNGRFLFLLGRPKDEKTQARIVEESAAHGDLVQADFGDTYRNLTLKTVMGLRWASRYCGNARYLFKTDDDTFAHMNNILRYLRKIGTRSRYVSCRANDDHRPERDVESKWYVPESLFNETFYPVYCSGAGYILSMDVVSALYEAATRTPSIPVEDAYVTGILTRAIGVVPRMNLAFGYEKEVDGINVPSLRQAFQWIFTYTGHASDGVVRFQHTMLNLMNFRQHGGSGGISLMPFRKL</sequence>
<dbReference type="Gene3D" id="3.90.550.50">
    <property type="match status" value="1"/>
</dbReference>
<evidence type="ECO:0000256" key="6">
    <source>
        <dbReference type="ARBA" id="ARBA00022968"/>
    </source>
</evidence>
<accession>A0ABM1DNM4</accession>